<feature type="transmembrane region" description="Helical" evidence="8">
    <location>
        <begin position="206"/>
        <end position="224"/>
    </location>
</feature>
<feature type="transmembrane region" description="Helical" evidence="8">
    <location>
        <begin position="341"/>
        <end position="361"/>
    </location>
</feature>
<dbReference type="Proteomes" id="UP000193498">
    <property type="component" value="Unassembled WGS sequence"/>
</dbReference>
<feature type="domain" description="Major facilitator superfamily (MFS) profile" evidence="9">
    <location>
        <begin position="52"/>
        <end position="451"/>
    </location>
</feature>
<feature type="transmembrane region" description="Helical" evidence="8">
    <location>
        <begin position="145"/>
        <end position="164"/>
    </location>
</feature>
<dbReference type="PROSITE" id="PS50850">
    <property type="entry name" value="MFS"/>
    <property type="match status" value="1"/>
</dbReference>
<dbReference type="InterPro" id="IPR020846">
    <property type="entry name" value="MFS_dom"/>
</dbReference>
<comment type="subcellular location">
    <subcellularLocation>
        <location evidence="1">Endomembrane system</location>
        <topology evidence="1">Multi-pass membrane protein</topology>
    </subcellularLocation>
</comment>
<dbReference type="Gene3D" id="1.20.1250.20">
    <property type="entry name" value="MFS general substrate transporter like domains"/>
    <property type="match status" value="2"/>
</dbReference>
<feature type="compositionally biased region" description="Polar residues" evidence="7">
    <location>
        <begin position="1"/>
        <end position="25"/>
    </location>
</feature>
<protein>
    <submittedName>
        <fullName evidence="10">MFS general substrate transporter</fullName>
    </submittedName>
</protein>
<dbReference type="EMBL" id="MCFE01000095">
    <property type="protein sequence ID" value="ORX99599.1"/>
    <property type="molecule type" value="Genomic_DNA"/>
</dbReference>
<organism evidence="10 11">
    <name type="scientific">Basidiobolus meristosporus CBS 931.73</name>
    <dbReference type="NCBI Taxonomy" id="1314790"/>
    <lineage>
        <taxon>Eukaryota</taxon>
        <taxon>Fungi</taxon>
        <taxon>Fungi incertae sedis</taxon>
        <taxon>Zoopagomycota</taxon>
        <taxon>Entomophthoromycotina</taxon>
        <taxon>Basidiobolomycetes</taxon>
        <taxon>Basidiobolales</taxon>
        <taxon>Basidiobolaceae</taxon>
        <taxon>Basidiobolus</taxon>
    </lineage>
</organism>
<comment type="similarity">
    <text evidence="2">Belongs to the major facilitator superfamily.</text>
</comment>
<feature type="transmembrane region" description="Helical" evidence="8">
    <location>
        <begin position="277"/>
        <end position="298"/>
    </location>
</feature>
<feature type="transmembrane region" description="Helical" evidence="8">
    <location>
        <begin position="425"/>
        <end position="449"/>
    </location>
</feature>
<feature type="transmembrane region" description="Helical" evidence="8">
    <location>
        <begin position="318"/>
        <end position="334"/>
    </location>
</feature>
<dbReference type="AlphaFoldDB" id="A0A1Y1YNK8"/>
<evidence type="ECO:0000256" key="1">
    <source>
        <dbReference type="ARBA" id="ARBA00004127"/>
    </source>
</evidence>
<reference evidence="10 11" key="1">
    <citation type="submission" date="2016-07" db="EMBL/GenBank/DDBJ databases">
        <title>Pervasive Adenine N6-methylation of Active Genes in Fungi.</title>
        <authorList>
            <consortium name="DOE Joint Genome Institute"/>
            <person name="Mondo S.J."/>
            <person name="Dannebaum R.O."/>
            <person name="Kuo R.C."/>
            <person name="Labutti K."/>
            <person name="Haridas S."/>
            <person name="Kuo A."/>
            <person name="Salamov A."/>
            <person name="Ahrendt S.R."/>
            <person name="Lipzen A."/>
            <person name="Sullivan W."/>
            <person name="Andreopoulos W.B."/>
            <person name="Clum A."/>
            <person name="Lindquist E."/>
            <person name="Daum C."/>
            <person name="Ramamoorthy G.K."/>
            <person name="Gryganskyi A."/>
            <person name="Culley D."/>
            <person name="Magnuson J.K."/>
            <person name="James T.Y."/>
            <person name="O'Malley M.A."/>
            <person name="Stajich J.E."/>
            <person name="Spatafora J.W."/>
            <person name="Visel A."/>
            <person name="Grigoriev I.V."/>
        </authorList>
    </citation>
    <scope>NUCLEOTIDE SEQUENCE [LARGE SCALE GENOMIC DNA]</scope>
    <source>
        <strain evidence="10 11">CBS 931.73</strain>
    </source>
</reference>
<dbReference type="Pfam" id="PF07690">
    <property type="entry name" value="MFS_1"/>
    <property type="match status" value="2"/>
</dbReference>
<feature type="transmembrane region" description="Helical" evidence="8">
    <location>
        <begin position="367"/>
        <end position="388"/>
    </location>
</feature>
<evidence type="ECO:0000256" key="6">
    <source>
        <dbReference type="ARBA" id="ARBA00023136"/>
    </source>
</evidence>
<sequence>MTSSNQEDPFTEQPNEHTTLLNSSKAYDEEASIHKDSKKPESFKDLKGHIRPILASFLIALVAGLNDGSLGIILPSLKQYYDIPNKTISLLFLCSAFGFFFSASLNGYVVHHLGQLKTLFLGASLMLFSYMFLIMGFPFPVMCTFIVFTGAGMALLDAAVNVYFANIPLATMMLNLLHAIYGVGAMIGPLVGTILLKYGISWKGMYIFMAFCALANIIGTIVGFSRVDFGSATEEVVVVNEGDEGVPSLVNKQGTDNSIMETHAELTRAAILNRMTIVGAAYILVYVGAEVTMGGWGYTFLREGRHGDQVTMGHVVSGYWGALAAGRVVLGYLAGRFGEKLTISLLTVATIVGLVIMMISTDILVNSTAFVAIGFFLGPMFPTTIAIASRVLPRKYHATSIGFMAALGAGGAALFPFFTGQLAGAFGILVMPPAVIVMSVIMMVLWALIPSDRPFFGAWN</sequence>
<evidence type="ECO:0000256" key="8">
    <source>
        <dbReference type="SAM" id="Phobius"/>
    </source>
</evidence>
<dbReference type="InterPro" id="IPR051788">
    <property type="entry name" value="MFS_Transporter"/>
</dbReference>
<dbReference type="GO" id="GO:0016020">
    <property type="term" value="C:membrane"/>
    <property type="evidence" value="ECO:0007669"/>
    <property type="project" value="TreeGrafter"/>
</dbReference>
<comment type="caution">
    <text evidence="10">The sequence shown here is derived from an EMBL/GenBank/DDBJ whole genome shotgun (WGS) entry which is preliminary data.</text>
</comment>
<dbReference type="PANTHER" id="PTHR23514:SF3">
    <property type="entry name" value="BYPASS OF STOP CODON PROTEIN 6"/>
    <property type="match status" value="1"/>
</dbReference>
<dbReference type="SUPFAM" id="SSF103473">
    <property type="entry name" value="MFS general substrate transporter"/>
    <property type="match status" value="1"/>
</dbReference>
<dbReference type="InParanoid" id="A0A1Y1YNK8"/>
<evidence type="ECO:0000256" key="2">
    <source>
        <dbReference type="ARBA" id="ARBA00008335"/>
    </source>
</evidence>
<evidence type="ECO:0000313" key="11">
    <source>
        <dbReference type="Proteomes" id="UP000193498"/>
    </source>
</evidence>
<dbReference type="STRING" id="1314790.A0A1Y1YNK8"/>
<keyword evidence="3" id="KW-0813">Transport</keyword>
<evidence type="ECO:0000256" key="7">
    <source>
        <dbReference type="SAM" id="MobiDB-lite"/>
    </source>
</evidence>
<keyword evidence="4 8" id="KW-0812">Transmembrane</keyword>
<feature type="transmembrane region" description="Helical" evidence="8">
    <location>
        <begin position="87"/>
        <end position="107"/>
    </location>
</feature>
<accession>A0A1Y1YNK8</accession>
<dbReference type="PANTHER" id="PTHR23514">
    <property type="entry name" value="BYPASS OF STOP CODON PROTEIN 6"/>
    <property type="match status" value="1"/>
</dbReference>
<evidence type="ECO:0000313" key="10">
    <source>
        <dbReference type="EMBL" id="ORX99599.1"/>
    </source>
</evidence>
<dbReference type="GO" id="GO:0022857">
    <property type="term" value="F:transmembrane transporter activity"/>
    <property type="evidence" value="ECO:0007669"/>
    <property type="project" value="InterPro"/>
</dbReference>
<feature type="compositionally biased region" description="Basic and acidic residues" evidence="7">
    <location>
        <begin position="26"/>
        <end position="36"/>
    </location>
</feature>
<evidence type="ECO:0000256" key="4">
    <source>
        <dbReference type="ARBA" id="ARBA00022692"/>
    </source>
</evidence>
<dbReference type="FunFam" id="1.20.1250.20:FF:000286">
    <property type="entry name" value="MFS efflux transporter"/>
    <property type="match status" value="1"/>
</dbReference>
<dbReference type="InterPro" id="IPR011701">
    <property type="entry name" value="MFS"/>
</dbReference>
<keyword evidence="6 8" id="KW-0472">Membrane</keyword>
<proteinExistence type="inferred from homology"/>
<feature type="transmembrane region" description="Helical" evidence="8">
    <location>
        <begin position="53"/>
        <end position="75"/>
    </location>
</feature>
<dbReference type="InterPro" id="IPR036259">
    <property type="entry name" value="MFS_trans_sf"/>
</dbReference>
<name>A0A1Y1YNK8_9FUNG</name>
<keyword evidence="11" id="KW-1185">Reference proteome</keyword>
<evidence type="ECO:0000256" key="3">
    <source>
        <dbReference type="ARBA" id="ARBA00022448"/>
    </source>
</evidence>
<gene>
    <name evidence="10" type="ORF">K493DRAFT_257191</name>
</gene>
<feature type="transmembrane region" description="Helical" evidence="8">
    <location>
        <begin position="400"/>
        <end position="419"/>
    </location>
</feature>
<dbReference type="OrthoDB" id="413079at2759"/>
<feature type="transmembrane region" description="Helical" evidence="8">
    <location>
        <begin position="119"/>
        <end position="139"/>
    </location>
</feature>
<evidence type="ECO:0000256" key="5">
    <source>
        <dbReference type="ARBA" id="ARBA00022989"/>
    </source>
</evidence>
<dbReference type="GO" id="GO:0012505">
    <property type="term" value="C:endomembrane system"/>
    <property type="evidence" value="ECO:0007669"/>
    <property type="project" value="UniProtKB-SubCell"/>
</dbReference>
<feature type="transmembrane region" description="Helical" evidence="8">
    <location>
        <begin position="176"/>
        <end position="200"/>
    </location>
</feature>
<feature type="region of interest" description="Disordered" evidence="7">
    <location>
        <begin position="1"/>
        <end position="36"/>
    </location>
</feature>
<keyword evidence="5 8" id="KW-1133">Transmembrane helix</keyword>
<evidence type="ECO:0000259" key="9">
    <source>
        <dbReference type="PROSITE" id="PS50850"/>
    </source>
</evidence>